<dbReference type="Proteomes" id="UP001248067">
    <property type="component" value="Unassembled WGS sequence"/>
</dbReference>
<accession>A0ABU2E166</accession>
<protein>
    <submittedName>
        <fullName evidence="1">Uncharacterized protein</fullName>
    </submittedName>
</protein>
<organism evidence="1 2">
    <name type="scientific">Burkholderia pseudomultivorans</name>
    <dbReference type="NCBI Taxonomy" id="1207504"/>
    <lineage>
        <taxon>Bacteria</taxon>
        <taxon>Pseudomonadati</taxon>
        <taxon>Pseudomonadota</taxon>
        <taxon>Betaproteobacteria</taxon>
        <taxon>Burkholderiales</taxon>
        <taxon>Burkholderiaceae</taxon>
        <taxon>Burkholderia</taxon>
        <taxon>Burkholderia cepacia complex</taxon>
    </lineage>
</organism>
<gene>
    <name evidence="1" type="ORF">FEQ00_02022</name>
</gene>
<keyword evidence="2" id="KW-1185">Reference proteome</keyword>
<evidence type="ECO:0000313" key="1">
    <source>
        <dbReference type="EMBL" id="MDR8753607.1"/>
    </source>
</evidence>
<proteinExistence type="predicted"/>
<sequence length="53" mass="5628">MAMCGAAVLERRVFSRGAGGLRDPFPVDRQKAGARPHGARGGYTFISTDFSSV</sequence>
<comment type="caution">
    <text evidence="1">The sequence shown here is derived from an EMBL/GenBank/DDBJ whole genome shotgun (WGS) entry which is preliminary data.</text>
</comment>
<reference evidence="1 2" key="1">
    <citation type="submission" date="2019-06" db="EMBL/GenBank/DDBJ databases">
        <title>Evolution of Burkholderia multivorans in the lungs of Cystic Fibrosis patients.</title>
        <authorList>
            <person name="Moreira L.M."/>
        </authorList>
    </citation>
    <scope>NUCLEOTIDE SEQUENCE [LARGE SCALE GENOMIC DNA]</scope>
    <source>
        <strain evidence="1 2">VC13239</strain>
    </source>
</reference>
<evidence type="ECO:0000313" key="2">
    <source>
        <dbReference type="Proteomes" id="UP001248067"/>
    </source>
</evidence>
<name>A0ABU2E166_9BURK</name>
<dbReference type="EMBL" id="VJSY01000012">
    <property type="protein sequence ID" value="MDR8753607.1"/>
    <property type="molecule type" value="Genomic_DNA"/>
</dbReference>